<feature type="transmembrane region" description="Helical" evidence="8">
    <location>
        <begin position="263"/>
        <end position="281"/>
    </location>
</feature>
<keyword evidence="8" id="KW-0375">Hydrogen ion transport</keyword>
<dbReference type="InterPro" id="IPR002490">
    <property type="entry name" value="V-ATPase_116kDa_su"/>
</dbReference>
<dbReference type="AlphaFoldDB" id="A0A8C0E710"/>
<feature type="transmembrane region" description="Helical" evidence="8">
    <location>
        <begin position="137"/>
        <end position="156"/>
    </location>
</feature>
<feature type="transmembrane region" description="Helical" evidence="8">
    <location>
        <begin position="225"/>
        <end position="243"/>
    </location>
</feature>
<organism evidence="9 10">
    <name type="scientific">Bubo bubo</name>
    <name type="common">Eurasian eagle-owl</name>
    <name type="synonym">Strix bubo</name>
    <dbReference type="NCBI Taxonomy" id="30461"/>
    <lineage>
        <taxon>Eukaryota</taxon>
        <taxon>Metazoa</taxon>
        <taxon>Chordata</taxon>
        <taxon>Craniata</taxon>
        <taxon>Vertebrata</taxon>
        <taxon>Euteleostomi</taxon>
        <taxon>Archelosauria</taxon>
        <taxon>Archosauria</taxon>
        <taxon>Dinosauria</taxon>
        <taxon>Saurischia</taxon>
        <taxon>Theropoda</taxon>
        <taxon>Coelurosauria</taxon>
        <taxon>Aves</taxon>
        <taxon>Neognathae</taxon>
        <taxon>Neoaves</taxon>
        <taxon>Telluraves</taxon>
        <taxon>Strigiformes</taxon>
        <taxon>Strigidae</taxon>
        <taxon>Bubo</taxon>
    </lineage>
</organism>
<proteinExistence type="inferred from homology"/>
<evidence type="ECO:0000256" key="1">
    <source>
        <dbReference type="ARBA" id="ARBA00004141"/>
    </source>
</evidence>
<comment type="similarity">
    <text evidence="2 8">Belongs to the V-ATPase 116 kDa subunit family.</text>
</comment>
<reference evidence="9" key="2">
    <citation type="submission" date="2025-09" db="UniProtKB">
        <authorList>
            <consortium name="Ensembl"/>
        </authorList>
    </citation>
    <scope>IDENTIFICATION</scope>
</reference>
<comment type="subcellular location">
    <subcellularLocation>
        <location evidence="1">Membrane</location>
        <topology evidence="1">Multi-pass membrane protein</topology>
    </subcellularLocation>
</comment>
<evidence type="ECO:0000256" key="8">
    <source>
        <dbReference type="RuleBase" id="RU361189"/>
    </source>
</evidence>
<dbReference type="GO" id="GO:0005886">
    <property type="term" value="C:plasma membrane"/>
    <property type="evidence" value="ECO:0007669"/>
    <property type="project" value="TreeGrafter"/>
</dbReference>
<keyword evidence="6 8" id="KW-0406">Ion transport</keyword>
<dbReference type="PANTHER" id="PTHR11629">
    <property type="entry name" value="VACUOLAR PROTON ATPASES"/>
    <property type="match status" value="1"/>
</dbReference>
<dbReference type="GO" id="GO:0007035">
    <property type="term" value="P:vacuolar acidification"/>
    <property type="evidence" value="ECO:0007669"/>
    <property type="project" value="TreeGrafter"/>
</dbReference>
<comment type="function">
    <text evidence="8">Essential component of the vacuolar proton pump (V-ATPase), a multimeric enzyme that catalyzes the translocation of protons across the membranes. Required for assembly and activity of the V-ATPase.</text>
</comment>
<dbReference type="GO" id="GO:0033179">
    <property type="term" value="C:proton-transporting V-type ATPase, V0 domain"/>
    <property type="evidence" value="ECO:0007669"/>
    <property type="project" value="InterPro"/>
</dbReference>
<evidence type="ECO:0000313" key="10">
    <source>
        <dbReference type="Proteomes" id="UP000694567"/>
    </source>
</evidence>
<evidence type="ECO:0000313" key="9">
    <source>
        <dbReference type="Ensembl" id="ENSBOBP00000000668.1"/>
    </source>
</evidence>
<evidence type="ECO:0000256" key="3">
    <source>
        <dbReference type="ARBA" id="ARBA00022448"/>
    </source>
</evidence>
<name>A0A8C0E710_BUBBB</name>
<dbReference type="GO" id="GO:0016471">
    <property type="term" value="C:vacuolar proton-transporting V-type ATPase complex"/>
    <property type="evidence" value="ECO:0007669"/>
    <property type="project" value="TreeGrafter"/>
</dbReference>
<dbReference type="Pfam" id="PF01496">
    <property type="entry name" value="V_ATPase_I"/>
    <property type="match status" value="1"/>
</dbReference>
<evidence type="ECO:0000256" key="5">
    <source>
        <dbReference type="ARBA" id="ARBA00022989"/>
    </source>
</evidence>
<reference evidence="9" key="1">
    <citation type="submission" date="2025-08" db="UniProtKB">
        <authorList>
            <consortium name="Ensembl"/>
        </authorList>
    </citation>
    <scope>IDENTIFICATION</scope>
</reference>
<dbReference type="Ensembl" id="ENSBOBT00000000680.1">
    <property type="protein sequence ID" value="ENSBOBP00000000668.1"/>
    <property type="gene ID" value="ENSBOBG00000000483.1"/>
</dbReference>
<evidence type="ECO:0000256" key="6">
    <source>
        <dbReference type="ARBA" id="ARBA00023065"/>
    </source>
</evidence>
<evidence type="ECO:0000256" key="4">
    <source>
        <dbReference type="ARBA" id="ARBA00022692"/>
    </source>
</evidence>
<dbReference type="PANTHER" id="PTHR11629:SF21">
    <property type="entry name" value="V-TYPE PROTON ATPASE 116 KDA SUBUNIT A 3"/>
    <property type="match status" value="1"/>
</dbReference>
<keyword evidence="5 8" id="KW-1133">Transmembrane helix</keyword>
<keyword evidence="10" id="KW-1185">Reference proteome</keyword>
<keyword evidence="4 8" id="KW-0812">Transmembrane</keyword>
<dbReference type="Proteomes" id="UP000694567">
    <property type="component" value="Unplaced"/>
</dbReference>
<keyword evidence="7 8" id="KW-0472">Membrane</keyword>
<evidence type="ECO:0000256" key="7">
    <source>
        <dbReference type="ARBA" id="ARBA00023136"/>
    </source>
</evidence>
<protein>
    <recommendedName>
        <fullName evidence="8">V-type proton ATPase subunit a</fullName>
    </recommendedName>
</protein>
<keyword evidence="3 8" id="KW-0813">Transport</keyword>
<feature type="transmembrane region" description="Helical" evidence="8">
    <location>
        <begin position="93"/>
        <end position="117"/>
    </location>
</feature>
<sequence>MPEVSRCPVSSCCGGAGAGQGGAVGQAGCFSPQYKSGSSVECFVQRIPTSESPPTLIRTNKFTAGFQSIVDAYGVASYQEVNPAPYAIITFPFIFAIMFGDVGHGLLMFLFALWMVLCENSPSLRQSSNEIWLTFFEGRYLILLMGAFSIYTGFIYNECFSKATVIFPSAWSVAAMANHSSWRWDSQSPCEPCLVPACTDTPSMRWDPCLATNHLNFLNSFKMKMSVVLGIVHMGFGVMLGVFNHMHFQQWHRLVLELLPEMVFLLALFGYLVFLIFYKWVKFSAANSLEAPSILIHFIDMFLFTSNAANLPLYQGQVAPCRDGGQLCPPSSLPKLGNFQTGSLGGAGVVGTGSHPCPKVEFQNKFYVGAGYKLCPFAFVPDTWE</sequence>
<accession>A0A8C0E710</accession>
<evidence type="ECO:0000256" key="2">
    <source>
        <dbReference type="ARBA" id="ARBA00009904"/>
    </source>
</evidence>
<dbReference type="GO" id="GO:0046961">
    <property type="term" value="F:proton-transporting ATPase activity, rotational mechanism"/>
    <property type="evidence" value="ECO:0007669"/>
    <property type="project" value="InterPro"/>
</dbReference>
<dbReference type="GO" id="GO:0051117">
    <property type="term" value="F:ATPase binding"/>
    <property type="evidence" value="ECO:0007669"/>
    <property type="project" value="TreeGrafter"/>
</dbReference>